<evidence type="ECO:0000313" key="1">
    <source>
        <dbReference type="EMBL" id="KAI0038691.1"/>
    </source>
</evidence>
<sequence>MARFSILVLLAMSLFSVSHFTLFSEQDTLTVQEPPAHATEGWSWSTDCGSLSDPIQIRSISVFPDPPEPGQNLTVTVSAALAGMTVKEGAYADVTVKLGLVKIVKKQYDLCEEARNADANVTCPVGPGDYTVIQIVELPKKIPQAKFAMKVDAYTYDDDALFCVDLMVDYVKKFHFTSAGQLA</sequence>
<evidence type="ECO:0000313" key="2">
    <source>
        <dbReference type="Proteomes" id="UP000814033"/>
    </source>
</evidence>
<protein>
    <submittedName>
        <fullName evidence="1">Uncharacterized protein</fullName>
    </submittedName>
</protein>
<gene>
    <name evidence="1" type="ORF">FA95DRAFT_1505197</name>
</gene>
<proteinExistence type="predicted"/>
<dbReference type="Proteomes" id="UP000814033">
    <property type="component" value="Unassembled WGS sequence"/>
</dbReference>
<keyword evidence="2" id="KW-1185">Reference proteome</keyword>
<organism evidence="1 2">
    <name type="scientific">Auriscalpium vulgare</name>
    <dbReference type="NCBI Taxonomy" id="40419"/>
    <lineage>
        <taxon>Eukaryota</taxon>
        <taxon>Fungi</taxon>
        <taxon>Dikarya</taxon>
        <taxon>Basidiomycota</taxon>
        <taxon>Agaricomycotina</taxon>
        <taxon>Agaricomycetes</taxon>
        <taxon>Russulales</taxon>
        <taxon>Auriscalpiaceae</taxon>
        <taxon>Auriscalpium</taxon>
    </lineage>
</organism>
<comment type="caution">
    <text evidence="1">The sequence shown here is derived from an EMBL/GenBank/DDBJ whole genome shotgun (WGS) entry which is preliminary data.</text>
</comment>
<name>A0ACB8R515_9AGAM</name>
<accession>A0ACB8R515</accession>
<dbReference type="EMBL" id="MU276435">
    <property type="protein sequence ID" value="KAI0038691.1"/>
    <property type="molecule type" value="Genomic_DNA"/>
</dbReference>
<reference evidence="1" key="1">
    <citation type="submission" date="2021-02" db="EMBL/GenBank/DDBJ databases">
        <authorList>
            <consortium name="DOE Joint Genome Institute"/>
            <person name="Ahrendt S."/>
            <person name="Looney B.P."/>
            <person name="Miyauchi S."/>
            <person name="Morin E."/>
            <person name="Drula E."/>
            <person name="Courty P.E."/>
            <person name="Chicoki N."/>
            <person name="Fauchery L."/>
            <person name="Kohler A."/>
            <person name="Kuo A."/>
            <person name="Labutti K."/>
            <person name="Pangilinan J."/>
            <person name="Lipzen A."/>
            <person name="Riley R."/>
            <person name="Andreopoulos W."/>
            <person name="He G."/>
            <person name="Johnson J."/>
            <person name="Barry K.W."/>
            <person name="Grigoriev I.V."/>
            <person name="Nagy L."/>
            <person name="Hibbett D."/>
            <person name="Henrissat B."/>
            <person name="Matheny P.B."/>
            <person name="Labbe J."/>
            <person name="Martin F."/>
        </authorList>
    </citation>
    <scope>NUCLEOTIDE SEQUENCE</scope>
    <source>
        <strain evidence="1">FP105234-sp</strain>
    </source>
</reference>
<reference evidence="1" key="2">
    <citation type="journal article" date="2022" name="New Phytol.">
        <title>Evolutionary transition to the ectomycorrhizal habit in the genomes of a hyperdiverse lineage of mushroom-forming fungi.</title>
        <authorList>
            <person name="Looney B."/>
            <person name="Miyauchi S."/>
            <person name="Morin E."/>
            <person name="Drula E."/>
            <person name="Courty P.E."/>
            <person name="Kohler A."/>
            <person name="Kuo A."/>
            <person name="LaButti K."/>
            <person name="Pangilinan J."/>
            <person name="Lipzen A."/>
            <person name="Riley R."/>
            <person name="Andreopoulos W."/>
            <person name="He G."/>
            <person name="Johnson J."/>
            <person name="Nolan M."/>
            <person name="Tritt A."/>
            <person name="Barry K.W."/>
            <person name="Grigoriev I.V."/>
            <person name="Nagy L.G."/>
            <person name="Hibbett D."/>
            <person name="Henrissat B."/>
            <person name="Matheny P.B."/>
            <person name="Labbe J."/>
            <person name="Martin F.M."/>
        </authorList>
    </citation>
    <scope>NUCLEOTIDE SEQUENCE</scope>
    <source>
        <strain evidence="1">FP105234-sp</strain>
    </source>
</reference>